<dbReference type="EMBL" id="MU167369">
    <property type="protein sequence ID" value="KAG0141839.1"/>
    <property type="molecule type" value="Genomic_DNA"/>
</dbReference>
<sequence length="170" mass="18456">MHPKPSGSMDVDPQDGPPGPTQKEDVRMPNLDVPGPAPQPQTAQVEGSSSRTSGTLMTSKQRLCTKKRTRVSSVRLDEDIILGTPRSKRITNLFPDYQGNPSMSDAVAKLHHLLEIALPLPKEGGGTATARFREAEMENEEDQATHPTASNGSFAFKVPDALEARRDSIQ</sequence>
<evidence type="ECO:0000313" key="2">
    <source>
        <dbReference type="EMBL" id="KAG0141839.1"/>
    </source>
</evidence>
<keyword evidence="3" id="KW-1185">Reference proteome</keyword>
<protein>
    <submittedName>
        <fullName evidence="2">Uncharacterized protein</fullName>
    </submittedName>
</protein>
<feature type="region of interest" description="Disordered" evidence="1">
    <location>
        <begin position="1"/>
        <end position="69"/>
    </location>
</feature>
<dbReference type="Proteomes" id="UP000886653">
    <property type="component" value="Unassembled WGS sequence"/>
</dbReference>
<name>A0A9P6N912_9BASI</name>
<proteinExistence type="predicted"/>
<comment type="caution">
    <text evidence="2">The sequence shown here is derived from an EMBL/GenBank/DDBJ whole genome shotgun (WGS) entry which is preliminary data.</text>
</comment>
<gene>
    <name evidence="2" type="ORF">CROQUDRAFT_98264</name>
</gene>
<accession>A0A9P6N912</accession>
<organism evidence="2 3">
    <name type="scientific">Cronartium quercuum f. sp. fusiforme G11</name>
    <dbReference type="NCBI Taxonomy" id="708437"/>
    <lineage>
        <taxon>Eukaryota</taxon>
        <taxon>Fungi</taxon>
        <taxon>Dikarya</taxon>
        <taxon>Basidiomycota</taxon>
        <taxon>Pucciniomycotina</taxon>
        <taxon>Pucciniomycetes</taxon>
        <taxon>Pucciniales</taxon>
        <taxon>Coleosporiaceae</taxon>
        <taxon>Cronartium</taxon>
    </lineage>
</organism>
<feature type="region of interest" description="Disordered" evidence="1">
    <location>
        <begin position="135"/>
        <end position="158"/>
    </location>
</feature>
<dbReference type="AlphaFoldDB" id="A0A9P6N912"/>
<evidence type="ECO:0000313" key="3">
    <source>
        <dbReference type="Proteomes" id="UP000886653"/>
    </source>
</evidence>
<evidence type="ECO:0000256" key="1">
    <source>
        <dbReference type="SAM" id="MobiDB-lite"/>
    </source>
</evidence>
<reference evidence="2" key="1">
    <citation type="submission" date="2013-11" db="EMBL/GenBank/DDBJ databases">
        <title>Genome sequence of the fusiform rust pathogen reveals effectors for host alternation and coevolution with pine.</title>
        <authorList>
            <consortium name="DOE Joint Genome Institute"/>
            <person name="Smith K."/>
            <person name="Pendleton A."/>
            <person name="Kubisiak T."/>
            <person name="Anderson C."/>
            <person name="Salamov A."/>
            <person name="Aerts A."/>
            <person name="Riley R."/>
            <person name="Clum A."/>
            <person name="Lindquist E."/>
            <person name="Ence D."/>
            <person name="Campbell M."/>
            <person name="Kronenberg Z."/>
            <person name="Feau N."/>
            <person name="Dhillon B."/>
            <person name="Hamelin R."/>
            <person name="Burleigh J."/>
            <person name="Smith J."/>
            <person name="Yandell M."/>
            <person name="Nelson C."/>
            <person name="Grigoriev I."/>
            <person name="Davis J."/>
        </authorList>
    </citation>
    <scope>NUCLEOTIDE SEQUENCE</scope>
    <source>
        <strain evidence="2">G11</strain>
    </source>
</reference>
<feature type="compositionally biased region" description="Polar residues" evidence="1">
    <location>
        <begin position="40"/>
        <end position="62"/>
    </location>
</feature>